<dbReference type="InterPro" id="IPR001242">
    <property type="entry name" value="Condensation_dom"/>
</dbReference>
<dbReference type="Pfam" id="PF00668">
    <property type="entry name" value="Condensation"/>
    <property type="match status" value="5"/>
</dbReference>
<dbReference type="NCBIfam" id="TIGR01733">
    <property type="entry name" value="AA-adenyl-dom"/>
    <property type="match status" value="4"/>
</dbReference>
<dbReference type="FunFam" id="2.30.38.10:FF:000001">
    <property type="entry name" value="Non-ribosomal peptide synthetase PvdI"/>
    <property type="match status" value="4"/>
</dbReference>
<dbReference type="GO" id="GO:0044550">
    <property type="term" value="P:secondary metabolite biosynthetic process"/>
    <property type="evidence" value="ECO:0007669"/>
    <property type="project" value="UniProtKB-ARBA"/>
</dbReference>
<comment type="caution">
    <text evidence="7">The sequence shown here is derived from an EMBL/GenBank/DDBJ whole genome shotgun (WGS) entry which is preliminary data.</text>
</comment>
<evidence type="ECO:0000313" key="8">
    <source>
        <dbReference type="Proteomes" id="UP000268094"/>
    </source>
</evidence>
<organism evidence="7 8">
    <name type="scientific">Corallococcus terminator</name>
    <dbReference type="NCBI Taxonomy" id="2316733"/>
    <lineage>
        <taxon>Bacteria</taxon>
        <taxon>Pseudomonadati</taxon>
        <taxon>Myxococcota</taxon>
        <taxon>Myxococcia</taxon>
        <taxon>Myxococcales</taxon>
        <taxon>Cystobacterineae</taxon>
        <taxon>Myxococcaceae</taxon>
        <taxon>Corallococcus</taxon>
    </lineage>
</organism>
<protein>
    <submittedName>
        <fullName evidence="7">Amino acid adenylation domain-containing protein</fullName>
    </submittedName>
</protein>
<dbReference type="InterPro" id="IPR042099">
    <property type="entry name" value="ANL_N_sf"/>
</dbReference>
<dbReference type="PROSITE" id="PS00455">
    <property type="entry name" value="AMP_BINDING"/>
    <property type="match status" value="5"/>
</dbReference>
<feature type="region of interest" description="Disordered" evidence="5">
    <location>
        <begin position="4220"/>
        <end position="4241"/>
    </location>
</feature>
<comment type="similarity">
    <text evidence="2">Belongs to the ATP-dependent AMP-binding enzyme family.</text>
</comment>
<dbReference type="GO" id="GO:0072330">
    <property type="term" value="P:monocarboxylic acid biosynthetic process"/>
    <property type="evidence" value="ECO:0007669"/>
    <property type="project" value="UniProtKB-ARBA"/>
</dbReference>
<dbReference type="FunFam" id="1.10.1200.10:FF:000016">
    <property type="entry name" value="Non-ribosomal peptide synthase"/>
    <property type="match status" value="3"/>
</dbReference>
<dbReference type="InterPro" id="IPR020806">
    <property type="entry name" value="PKS_PP-bd"/>
</dbReference>
<dbReference type="CDD" id="cd19531">
    <property type="entry name" value="LCL_NRPS-like"/>
    <property type="match status" value="5"/>
</dbReference>
<keyword evidence="3" id="KW-0596">Phosphopantetheine</keyword>
<dbReference type="PROSITE" id="PS50075">
    <property type="entry name" value="CARRIER"/>
    <property type="match status" value="5"/>
</dbReference>
<dbReference type="Gene3D" id="3.30.300.30">
    <property type="match status" value="4"/>
</dbReference>
<evidence type="ECO:0000256" key="2">
    <source>
        <dbReference type="ARBA" id="ARBA00006432"/>
    </source>
</evidence>
<dbReference type="PROSITE" id="PS00012">
    <property type="entry name" value="PHOSPHOPANTETHEINE"/>
    <property type="match status" value="5"/>
</dbReference>
<dbReference type="GO" id="GO:0005829">
    <property type="term" value="C:cytosol"/>
    <property type="evidence" value="ECO:0007669"/>
    <property type="project" value="TreeGrafter"/>
</dbReference>
<feature type="domain" description="Carrier" evidence="6">
    <location>
        <begin position="4239"/>
        <end position="4314"/>
    </location>
</feature>
<evidence type="ECO:0000256" key="3">
    <source>
        <dbReference type="ARBA" id="ARBA00022450"/>
    </source>
</evidence>
<evidence type="ECO:0000256" key="5">
    <source>
        <dbReference type="SAM" id="MobiDB-lite"/>
    </source>
</evidence>
<name>A0A3A8I8Q2_9BACT</name>
<feature type="domain" description="Carrier" evidence="6">
    <location>
        <begin position="3"/>
        <end position="78"/>
    </location>
</feature>
<feature type="domain" description="Carrier" evidence="6">
    <location>
        <begin position="2121"/>
        <end position="2196"/>
    </location>
</feature>
<evidence type="ECO:0000259" key="6">
    <source>
        <dbReference type="PROSITE" id="PS50075"/>
    </source>
</evidence>
<feature type="domain" description="Carrier" evidence="6">
    <location>
        <begin position="3184"/>
        <end position="3259"/>
    </location>
</feature>
<dbReference type="GO" id="GO:0043041">
    <property type="term" value="P:amino acid activation for nonribosomal peptide biosynthetic process"/>
    <property type="evidence" value="ECO:0007669"/>
    <property type="project" value="TreeGrafter"/>
</dbReference>
<dbReference type="RefSeq" id="WP_120543917.1">
    <property type="nucleotide sequence ID" value="NZ_RAVZ01000254.1"/>
</dbReference>
<dbReference type="InterPro" id="IPR045851">
    <property type="entry name" value="AMP-bd_C_sf"/>
</dbReference>
<gene>
    <name evidence="7" type="ORF">D7V88_29310</name>
</gene>
<evidence type="ECO:0000256" key="4">
    <source>
        <dbReference type="ARBA" id="ARBA00022553"/>
    </source>
</evidence>
<dbReference type="InterPro" id="IPR023213">
    <property type="entry name" value="CAT-like_dom_sf"/>
</dbReference>
<dbReference type="SUPFAM" id="SSF52777">
    <property type="entry name" value="CoA-dependent acyltransferases"/>
    <property type="match status" value="10"/>
</dbReference>
<dbReference type="CDD" id="cd05930">
    <property type="entry name" value="A_NRPS"/>
    <property type="match status" value="2"/>
</dbReference>
<dbReference type="SMART" id="SM00823">
    <property type="entry name" value="PKS_PP"/>
    <property type="match status" value="5"/>
</dbReference>
<dbReference type="EMBL" id="RAVZ01000254">
    <property type="protein sequence ID" value="RKG78948.1"/>
    <property type="molecule type" value="Genomic_DNA"/>
</dbReference>
<feature type="domain" description="Carrier" evidence="6">
    <location>
        <begin position="1066"/>
        <end position="1141"/>
    </location>
</feature>
<dbReference type="InterPro" id="IPR010071">
    <property type="entry name" value="AA_adenyl_dom"/>
</dbReference>
<dbReference type="Gene3D" id="3.40.50.980">
    <property type="match status" value="8"/>
</dbReference>
<comment type="cofactor">
    <cofactor evidence="1">
        <name>pantetheine 4'-phosphate</name>
        <dbReference type="ChEBI" id="CHEBI:47942"/>
    </cofactor>
</comment>
<keyword evidence="8" id="KW-1185">Reference proteome</keyword>
<dbReference type="PANTHER" id="PTHR45527:SF1">
    <property type="entry name" value="FATTY ACID SYNTHASE"/>
    <property type="match status" value="1"/>
</dbReference>
<dbReference type="SUPFAM" id="SSF56801">
    <property type="entry name" value="Acetyl-CoA synthetase-like"/>
    <property type="match status" value="5"/>
</dbReference>
<dbReference type="OrthoDB" id="5526154at2"/>
<dbReference type="Gene3D" id="2.30.38.10">
    <property type="entry name" value="Luciferase, Domain 3"/>
    <property type="match status" value="4"/>
</dbReference>
<dbReference type="FunFam" id="3.30.559.30:FF:000001">
    <property type="entry name" value="Non-ribosomal peptide synthetase"/>
    <property type="match status" value="1"/>
</dbReference>
<dbReference type="NCBIfam" id="NF003417">
    <property type="entry name" value="PRK04813.1"/>
    <property type="match status" value="5"/>
</dbReference>
<dbReference type="NCBIfam" id="NF004282">
    <property type="entry name" value="PRK05691.1"/>
    <property type="match status" value="5"/>
</dbReference>
<evidence type="ECO:0000313" key="7">
    <source>
        <dbReference type="EMBL" id="RKG78948.1"/>
    </source>
</evidence>
<accession>A0A3A8I8Q2</accession>
<dbReference type="InterPro" id="IPR025110">
    <property type="entry name" value="AMP-bd_C"/>
</dbReference>
<dbReference type="Pfam" id="PF00501">
    <property type="entry name" value="AMP-binding"/>
    <property type="match status" value="5"/>
</dbReference>
<dbReference type="InterPro" id="IPR036736">
    <property type="entry name" value="ACP-like_sf"/>
</dbReference>
<dbReference type="InterPro" id="IPR020845">
    <property type="entry name" value="AMP-binding_CS"/>
</dbReference>
<dbReference type="FunFam" id="1.10.1200.10:FF:000005">
    <property type="entry name" value="Nonribosomal peptide synthetase 1"/>
    <property type="match status" value="2"/>
</dbReference>
<dbReference type="InterPro" id="IPR006162">
    <property type="entry name" value="Ppantetheine_attach_site"/>
</dbReference>
<dbReference type="PANTHER" id="PTHR45527">
    <property type="entry name" value="NONRIBOSOMAL PEPTIDE SYNTHETASE"/>
    <property type="match status" value="1"/>
</dbReference>
<reference evidence="8" key="1">
    <citation type="submission" date="2018-09" db="EMBL/GenBank/DDBJ databases">
        <authorList>
            <person name="Livingstone P.G."/>
            <person name="Whitworth D.E."/>
        </authorList>
    </citation>
    <scope>NUCLEOTIDE SEQUENCE [LARGE SCALE GENOMIC DNA]</scope>
    <source>
        <strain evidence="8">CA054A</strain>
    </source>
</reference>
<dbReference type="GO" id="GO:0031177">
    <property type="term" value="F:phosphopantetheine binding"/>
    <property type="evidence" value="ECO:0007669"/>
    <property type="project" value="InterPro"/>
</dbReference>
<feature type="non-terminal residue" evidence="7">
    <location>
        <position position="1"/>
    </location>
</feature>
<dbReference type="GO" id="GO:0003824">
    <property type="term" value="F:catalytic activity"/>
    <property type="evidence" value="ECO:0007669"/>
    <property type="project" value="InterPro"/>
</dbReference>
<keyword evidence="4" id="KW-0597">Phosphoprotein</keyword>
<sequence>FEAPETPTEVALAVLWSEVLRVPTVGRHDNFFELGGHSLLATQLVARVRAHFGVELPLRAFFERPTVASLAALIDSFQGPDGTGASLPPLVRGERPEVLPLSFAQQRLWFIEQLGTAGTAYSLTNALKLEGSLDTIVLLAAFDELVRRHESLRTTFHSDEGAPSQVIHPPFPMPLRNVDLTGLASKEEREAEAQRLALEESRTLFDLEQGPLFRALLLKLAPHEHVLVLNTHHIISDGWSVGVLVREMGALYAAYSTGLPSPLPELAVQYADHSIWQRGWLQGDVLEQQLGYWREQLDDAAPYLDLPTDLPRPAHQSFLAADERVELSRELADALETLAKQVSATPYMVLLAAFKLLLHRYSGQEDVLVGSPIAGRRHAESEALIGFFANTVVIRTQVEDTRTFRELIAQVRTTTLGAYEHQDLPFEKLVEVLKPARDLRRTPFFQVTFTLQNAPMPELVLPELTLRGLDHDPGTILFDLQLVLTRVPDGFTGWLLYNTSLFVPETAAGLVQRLRLLLEAAVRAPDTRLSELPLLTPEERRQVLVDWNHTSRDYPRDASVAGLFTAQAARTPNAPALKSGEKTLSYAALDRASNQLAHHLRRQGVRPGDRVGLCLERSFELIVGMLGILKTGAAYVPVEAKYPADRITWMLQDAGVSVLVTQESLADELPAVVDLQVLLDADAAEIARQPETALGVTVPAEALAYVMFTSGSTGRPKGVSVPQRGIVRLVRGNDFIHFGPEEVFLQLAPVAFDASTLEVWGALLNGAKLVLAPAKALSFEETGALLTTEGITTLWLTAALFEQMVIHQGEALAGVRQVLAGGDVLPVERVREHLARMHSGSVLVNGYGPTENTTFSATYALGAGDSVGLSVPIGRPLAQSTAWVLDAALQPVPVGVPGALYVGGDGLAWGYLNRPDLTAERFIPHPFATEPGARLYSTGDRVRWQADGTLEFLGRTDFQVKIRGFRIETGEVEAVLRQSSQVREAVVLAREDVPGDKRLVAYVVSTGEGFDPGALRAFVQKQLPEYMVPTAWVELSALPLNANGKVDRKALPAPEAPSVSDAEVAAPRNAMETALAAIWAEVLHLEAVGIHDDFFELGGHSLLATQVVSRIRSTLGVELPLRDLFSAPTVATLAEKLGGARRTQAPPLVRTERTTAPPLSFAQQRLWFIDQLEPGTALYNMPLPLRLHGALDEAVLRKSLDALMARHEVLRTTFRVEAGQPVQHIHAEATVPFESVDLTGIADATERQAEAERRGVAESLRPFNLEQGPVIRALLMKLGAEDHVLVVHVHHIVSDGWSLGVLVREVTALYEAFRHGQTPVLPELPVQYADYAVWQRDWLQGDVLKAQLGWWKQQLAGASHVLDLPTDKPRPAVVSQRGDTVSVRLPRALSEQVEALAQKEGATPFMVLLAAFQAVLHRYSGQDDVLVGSPIANRGRAETEGLIGFFVNTLVLRGSFGARTTFRELLAQVRTTTLGAYEHQDLPFERLVESLQTTRDLSRTPLFQALFALQNAPLPEMALPGLSVTGAHFGSRELSQFELILDLNRDADGFVGQLQYATDLFESATIERLATHLRVLLETVLVRPEVPLSEVPLRSPEETARLVSIGRGAVVDFNVESTLHGRIEAQAARTPDADALEFEGTTLPYRQFDARANQLARHLRSLGVGPEVTVALALERSADAIIAFLAVLKAGGAFVPLDPAAPEARKDFLLRDCGASVLLTTRALADAWQPDVDHVVKLDVEQTWLAALSEEPLPPSASPDNLAYVIYTSGSTGMPKGVMVQHRTAVHLNHALGRNLYPRQRPMRVSLNSALYFDAVIEAFIKLLDGHCLCIIPEGTRRDPEQMITWMESRRIDVQTSTPSQLKLLLEAGLLERAWVPSQFLLGGESIDEALWRLLAGTTRTRATNGYGPTEATVCVTTFDIQGTSLPRAVIGRPLDNLRAYILDEHQHLVPFGLPGELCFSGAGITRGYLGRPDLTAERFIPDPFSTEPGARLYRTGDKARWREDGTLDFMGRLDFQVKLRGYRIELGEIEATLRSHPGIRDAVALVREDVPGDARLIAYVVPEVDTAPLREHLRKHLPEYMVPAALVALPALPLTPNGKVDRKALPVPEVTQVGSRTYVAPETPTEVALAALWSEVLRIPTVGRHDNFFELGGHSLLATQLVSRVRAHFRVELPLRAFFERPTVAALAALIDSFQGPDGTGASLPPLVRGERPEVLPLSFAQQRLWFIEQLGTAGTAYSIPVSLKLEGTLDTTVLQHAFDELVRRHEALRTTFRPHEGAPSQVIHPPFPMPLRRVDLTSIEAPEARQAEALRIANDEARIPFNLEQGPLVRVLLLKLAPHEHGLVLTQHHIISDGWSTSVLVREMGALYAAFSKGLSSPLPELAVQYADHSLWQRGWLQGDVLEQQLGYWRGQLHGAAPYLDLPTDHPRPARQSFQGADQTVSLPLALSEAVEALAKRESATPYMLLLAAFKLLLHRYSGQEDVLIGSPIAGRRHAEAEDLIGYFANTVVVRTQVKDTFSFRELLAQVRTTTLGAYEHQDLPFEKLVEALNPERDLSRTPFFQVTFTLQNAPMSELTLPELSLRPMDSELRYSLFDLQLLLGRTPAGFGGTLLYNTALFSPETMASLVHRFQVLLDVVLASPDVPVARLPLLTPEERRQVLVEWNPTSREYPRDASVAGLFSAQAARTPNAVALKSGEKTLSYAALDRASNQLAHHLRRSGVRPGDRVGLCLERSFELVVGMLGILKTGAAYVPVEAKYPADRITWMLQETGVSVLVTQESLADELPAVVDLQVLMDADAAEIARQPETALGLEVPAEALAYVMFTSGSTGRPKGVSVPQRGIVRLVRGNDFIHFGPEEVFLQLAPVAFDASTLEVWGALLNGAKLVLAPAKALSFEETGALLTTEGITTLWLTAALFEQMVIHQGEALAGVRQVLAGGDVLPVERVREHLARMPSGTVLVNGYGPTENTTFSATHTLRSGDSVGRSVPIGRPLAQSTAWVLDAALQPVPVGVPGALYVGGEGLAWGYLQRPDLTAERFIPHPFATEPGARLYSTGDRVRWQVDGTLEFLGRTDFQVKIRGFRIETGEVEAVLRQSSQVREAVVLVREDVPGDKRLVAYIVVAADAGDVEQLKSFAQKLLPDYMVPSAFITLPALPQSANGKVDRKALPAPEAPSVSDATVAAPRNAMETALAAIWAEVLHLEAVGIHDDFFELGGHSLLATQVVSRIRSTLGVELPLGDLFSAPTVATLAEKLGSASRTQAPPLVRTERTTAPPLSFAQQRLWFIDQLEPGTALYNMPLPLRLTGALDEGALRKSLDALMARHESLRTTFRVEAGQPVQHIHAEATVPFESVDLTGLADAAERQAEMERRAHAEFRRPFDLEHGPVIRALLLKLEAEDHVMVLHLHHIVSDGWSLGVLVREVTALYEAFLRGQAPVLPELPVQYADYAVWQRNWLQGDVLEAQLGWWKQQLAGASQVLDLPTDKPRPAVASQRGDAVDVHLPRVLSEQVEALAQKEGATPFMVLLAAFQAVLHRYSGQDDVLVGSPIANRGHAETEGLIGFFVNTLVLRGSFGTRPSFRQLLSQVRTTTLGAYEHQYLPFERLVESLQTTRDLSRTPLFQALFALQNAPVSGATMPGLAVHPAEFGTRGTTLFELSLDLRRDADGFAGRLEYATDLFESATIERLVTHLRALLETVVARPDAPLVDLVLDSPEAQARLITLGHGDVVDFELGTTVHGLIEAQAARTPDADAVVFEETTLSFRQFDARANQLARHLRSLGVGPEVTVGLALERSADALVAFLAVLKAGGAFVPLDPAAPGARKAFILENSRASVLLTTRALAEAWRPDIAHVVMLEAEAAHVATLSEAPLPPSAGPDNMAYVIYTSGSTGTPKGVMVQHRSVVHLHHTMVRNVYTSPRRLRVSLNAPLYFDAVMESFIKLLDGHCLCVIPEQTRLEPGRMLTWLEQHRIDVLVGTPAQLKLLLDAGMLERAWVPSQLMLGGEALDEVTWRRLATTDRTRAFNGYGPTEATVAVTTFDIQGTALPRPVIGRPLDNLQAYVLDEHQHLVPFGLPGELCFSGAGVTRGYLGRPDLTAERFVPDPFSMEPGARLYRTGDKARWREDGTLDLLGRLDFQVKLRGYRIELGEVEATLRSHPGIRDAVAAVREDVPGDARLVAYVVPEVDTSPLREHLRKHLPEYMVPAAVMALPALPLTPNGKVDRKALPAPEASRPTIQSSDAPGTPTEVALAALWSELLRVPAVGRHDNFFELGGHSLLATQVVARVRARFGVELPVRALFESPTVAALALRLPDAPTATVLPPLVPATTPGPHPLSFAQQRLWFIDQLDPGSPLYNMPTALRLSGTVDVPHLQRAFDALVQRHESLRTSFESHDGEPLQRIHPAPAQSLFVVDLTPLPQGAREAEVLRLASEDALRPFDLAAGPLVRFTLLKLDAAEHVLLLCLHHSIGDGWSIGVLVREVVALYEAFRQGLPSPLPSLPVQYADYAVWQRGWLQGDALEAQLGWWKQQLAGAPQALTLPTDKPRPPQRSARGAMLPVSIPPALSEAVEALAQREGATPFMVLLSAFQTLLYRCSGQDDLLVGTSIAGRRHAETEGLIGFFVNTLVLRARFDARPSFRQVLAQVRANTLGAYEHQDIPFERLVEALQPARDLSRTPLVQAQFVLQNTPESDARLPELTLRPVKVEANATKFDLDLSLGRTAGGFEGALFYSTDLFEAATARRLTEHLVQLLEGAVASPDAGVETLPLLSADERQWVLEEWSGETADFPADVPYHTRFEQQVTRTPKAPALVMGETTVSFHQLNVRANQLAHYLRTLGVGPDVPVAFSLERSPEAIVALLGILKAGGAYVPLDPSAPEARKDFILENSGATVLLTTQALAGAWQPAVRHLVRLDTEARRIDALSPGNPRVEVRPENVAYVLYTSGSTGMPKGVMVQHRSIVHLHRAMADVPLAAVPRVLRASLNAPLNFDISVGQLLLLLDGHSLCLVREEVRQEP</sequence>
<dbReference type="InterPro" id="IPR000873">
    <property type="entry name" value="AMP-dep_synth/lig_dom"/>
</dbReference>
<dbReference type="Gene3D" id="3.30.559.10">
    <property type="entry name" value="Chloramphenicol acetyltransferase-like domain"/>
    <property type="match status" value="5"/>
</dbReference>
<dbReference type="FunFam" id="3.40.50.980:FF:000001">
    <property type="entry name" value="Non-ribosomal peptide synthetase"/>
    <property type="match status" value="5"/>
</dbReference>
<feature type="non-terminal residue" evidence="7">
    <location>
        <position position="5013"/>
    </location>
</feature>
<dbReference type="SUPFAM" id="SSF47336">
    <property type="entry name" value="ACP-like"/>
    <property type="match status" value="5"/>
</dbReference>
<dbReference type="Pfam" id="PF00550">
    <property type="entry name" value="PP-binding"/>
    <property type="match status" value="5"/>
</dbReference>
<dbReference type="Gene3D" id="1.10.1200.10">
    <property type="entry name" value="ACP-like"/>
    <property type="match status" value="5"/>
</dbReference>
<dbReference type="FunFam" id="3.30.559.10:FF:000012">
    <property type="entry name" value="Non-ribosomal peptide synthetase"/>
    <property type="match status" value="5"/>
</dbReference>
<proteinExistence type="inferred from homology"/>
<evidence type="ECO:0000256" key="1">
    <source>
        <dbReference type="ARBA" id="ARBA00001957"/>
    </source>
</evidence>
<dbReference type="Gene3D" id="3.30.559.30">
    <property type="entry name" value="Nonribosomal peptide synthetase, condensation domain"/>
    <property type="match status" value="5"/>
</dbReference>
<dbReference type="FunFam" id="3.30.300.30:FF:000010">
    <property type="entry name" value="Enterobactin synthetase component F"/>
    <property type="match status" value="4"/>
</dbReference>
<dbReference type="Proteomes" id="UP000268094">
    <property type="component" value="Unassembled WGS sequence"/>
</dbReference>
<dbReference type="Pfam" id="PF13193">
    <property type="entry name" value="AMP-binding_C"/>
    <property type="match status" value="4"/>
</dbReference>
<dbReference type="FunFam" id="3.40.50.12780:FF:000012">
    <property type="entry name" value="Non-ribosomal peptide synthetase"/>
    <property type="match status" value="4"/>
</dbReference>
<dbReference type="InterPro" id="IPR009081">
    <property type="entry name" value="PP-bd_ACP"/>
</dbReference>
<dbReference type="CDD" id="cd12117">
    <property type="entry name" value="A_NRPS_Srf_like"/>
    <property type="match status" value="2"/>
</dbReference>
<dbReference type="Gene3D" id="3.40.50.12780">
    <property type="entry name" value="N-terminal domain of ligase-like"/>
    <property type="match status" value="1"/>
</dbReference>